<accession>A0A177GD40</accession>
<proteinExistence type="predicted"/>
<sequence>MAPQASLAWQINTHLSWTQYVSRFMTSNALNRAGGSSGTYYQSNFVFRF</sequence>
<reference evidence="1 2" key="1">
    <citation type="submission" date="2016-03" db="EMBL/GenBank/DDBJ databases">
        <title>Draft genome sequence of Acetobacter malorum CECT 7742, a strain isolated from strawberry vinegar.</title>
        <authorList>
            <person name="Sainz F."/>
            <person name="Mas A."/>
            <person name="Torija M.J."/>
        </authorList>
    </citation>
    <scope>NUCLEOTIDE SEQUENCE [LARGE SCALE GENOMIC DNA]</scope>
    <source>
        <strain evidence="1 2">CECT 7742</strain>
    </source>
</reference>
<evidence type="ECO:0000313" key="2">
    <source>
        <dbReference type="Proteomes" id="UP000077349"/>
    </source>
</evidence>
<dbReference type="Proteomes" id="UP000077349">
    <property type="component" value="Unassembled WGS sequence"/>
</dbReference>
<dbReference type="EMBL" id="LVHD01000015">
    <property type="protein sequence ID" value="OAG77254.1"/>
    <property type="molecule type" value="Genomic_DNA"/>
</dbReference>
<name>A0A177GD40_9PROT</name>
<evidence type="ECO:0000313" key="1">
    <source>
        <dbReference type="EMBL" id="OAG77254.1"/>
    </source>
</evidence>
<organism evidence="1 2">
    <name type="scientific">Acetobacter malorum</name>
    <dbReference type="NCBI Taxonomy" id="178901"/>
    <lineage>
        <taxon>Bacteria</taxon>
        <taxon>Pseudomonadati</taxon>
        <taxon>Pseudomonadota</taxon>
        <taxon>Alphaproteobacteria</taxon>
        <taxon>Acetobacterales</taxon>
        <taxon>Acetobacteraceae</taxon>
        <taxon>Acetobacter</taxon>
    </lineage>
</organism>
<dbReference type="AlphaFoldDB" id="A0A177GD40"/>
<comment type="caution">
    <text evidence="1">The sequence shown here is derived from an EMBL/GenBank/DDBJ whole genome shotgun (WGS) entry which is preliminary data.</text>
</comment>
<dbReference type="PATRIC" id="fig|178901.16.peg.1598"/>
<gene>
    <name evidence="1" type="ORF">Amal_01504</name>
</gene>
<protein>
    <submittedName>
        <fullName evidence="1">Uncharacterized protein</fullName>
    </submittedName>
</protein>